<protein>
    <recommendedName>
        <fullName evidence="1">CRAL-TRIO domain-containing protein</fullName>
    </recommendedName>
</protein>
<dbReference type="Gene3D" id="3.40.525.10">
    <property type="entry name" value="CRAL-TRIO lipid binding domain"/>
    <property type="match status" value="1"/>
</dbReference>
<dbReference type="InterPro" id="IPR001251">
    <property type="entry name" value="CRAL-TRIO_dom"/>
</dbReference>
<dbReference type="EnsemblPlants" id="MELO3C013738.2.1">
    <property type="protein sequence ID" value="MELO3C013738.2.1"/>
    <property type="gene ID" value="MELO3C013738.2"/>
</dbReference>
<evidence type="ECO:0000313" key="2">
    <source>
        <dbReference type="EnsemblPlants" id="MELO3C013738.2.1"/>
    </source>
</evidence>
<gene>
    <name evidence="2" type="primary">103490659</name>
</gene>
<dbReference type="Pfam" id="PF13716">
    <property type="entry name" value="CRAL_TRIO_2"/>
    <property type="match status" value="1"/>
</dbReference>
<name>A0A9I9D6A5_CUCME</name>
<dbReference type="InterPro" id="IPR036865">
    <property type="entry name" value="CRAL-TRIO_dom_sf"/>
</dbReference>
<dbReference type="PANTHER" id="PTHR48411:SF1">
    <property type="entry name" value="OS01G0948300 PROTEIN"/>
    <property type="match status" value="1"/>
</dbReference>
<organism evidence="2">
    <name type="scientific">Cucumis melo</name>
    <name type="common">Muskmelon</name>
    <dbReference type="NCBI Taxonomy" id="3656"/>
    <lineage>
        <taxon>Eukaryota</taxon>
        <taxon>Viridiplantae</taxon>
        <taxon>Streptophyta</taxon>
        <taxon>Embryophyta</taxon>
        <taxon>Tracheophyta</taxon>
        <taxon>Spermatophyta</taxon>
        <taxon>Magnoliopsida</taxon>
        <taxon>eudicotyledons</taxon>
        <taxon>Gunneridae</taxon>
        <taxon>Pentapetalae</taxon>
        <taxon>rosids</taxon>
        <taxon>fabids</taxon>
        <taxon>Cucurbitales</taxon>
        <taxon>Cucurbitaceae</taxon>
        <taxon>Benincaseae</taxon>
        <taxon>Cucumis</taxon>
    </lineage>
</organism>
<dbReference type="CDD" id="cd00170">
    <property type="entry name" value="SEC14"/>
    <property type="match status" value="1"/>
</dbReference>
<reference evidence="2" key="1">
    <citation type="submission" date="2023-03" db="UniProtKB">
        <authorList>
            <consortium name="EnsemblPlants"/>
        </authorList>
    </citation>
    <scope>IDENTIFICATION</scope>
</reference>
<dbReference type="SMART" id="SM00516">
    <property type="entry name" value="SEC14"/>
    <property type="match status" value="1"/>
</dbReference>
<accession>A0A9I9D6A5</accession>
<dbReference type="RefSeq" id="XP_008448498.2">
    <property type="nucleotide sequence ID" value="XM_008450276.3"/>
</dbReference>
<dbReference type="PANTHER" id="PTHR48411">
    <property type="entry name" value="OS01G0948300 PROTEIN"/>
    <property type="match status" value="1"/>
</dbReference>
<evidence type="ECO:0000259" key="1">
    <source>
        <dbReference type="SMART" id="SM00516"/>
    </source>
</evidence>
<dbReference type="eggNOG" id="KOG2633">
    <property type="taxonomic scope" value="Eukaryota"/>
</dbReference>
<sequence length="201" mass="23507">MAALLHPPPPEQNYLEKLDVFKIKGRDKQGRRILRITGKFFPARVVSLDVLKKHLEEKIFPRLKNKRFTILYFHSGVQRSQNFPGIAALRSIYDAIPAAVKANLEAVYFVHPDLQARLFLATLGRIFFTSEVYGKVRYVSRIDLLWEHVRRNEIEVPEFIYDHDEDLEYRPMMDYGLESDHPRVYGAPSVESHVYSMRCIS</sequence>
<dbReference type="SUPFAM" id="SSF52087">
    <property type="entry name" value="CRAL/TRIO domain"/>
    <property type="match status" value="1"/>
</dbReference>
<feature type="domain" description="CRAL-TRIO" evidence="1">
    <location>
        <begin position="14"/>
        <end position="163"/>
    </location>
</feature>
<proteinExistence type="predicted"/>